<evidence type="ECO:0000313" key="3">
    <source>
        <dbReference type="Proteomes" id="UP001219525"/>
    </source>
</evidence>
<reference evidence="2" key="1">
    <citation type="submission" date="2023-03" db="EMBL/GenBank/DDBJ databases">
        <title>Massive genome expansion in bonnet fungi (Mycena s.s.) driven by repeated elements and novel gene families across ecological guilds.</title>
        <authorList>
            <consortium name="Lawrence Berkeley National Laboratory"/>
            <person name="Harder C.B."/>
            <person name="Miyauchi S."/>
            <person name="Viragh M."/>
            <person name="Kuo A."/>
            <person name="Thoen E."/>
            <person name="Andreopoulos B."/>
            <person name="Lu D."/>
            <person name="Skrede I."/>
            <person name="Drula E."/>
            <person name="Henrissat B."/>
            <person name="Morin E."/>
            <person name="Kohler A."/>
            <person name="Barry K."/>
            <person name="LaButti K."/>
            <person name="Morin E."/>
            <person name="Salamov A."/>
            <person name="Lipzen A."/>
            <person name="Mereny Z."/>
            <person name="Hegedus B."/>
            <person name="Baldrian P."/>
            <person name="Stursova M."/>
            <person name="Weitz H."/>
            <person name="Taylor A."/>
            <person name="Grigoriev I.V."/>
            <person name="Nagy L.G."/>
            <person name="Martin F."/>
            <person name="Kauserud H."/>
        </authorList>
    </citation>
    <scope>NUCLEOTIDE SEQUENCE</scope>
    <source>
        <strain evidence="2">9144</strain>
    </source>
</reference>
<protein>
    <recommendedName>
        <fullName evidence="4">BAH domain-containing protein</fullName>
    </recommendedName>
</protein>
<gene>
    <name evidence="2" type="ORF">GGX14DRAFT_417581</name>
</gene>
<sequence length="373" mass="41470">MSARPQKRKKRGKSRDGGDPAAPSTEDWEQMTPYGKFIVTDSDGCENVFALGDTAVVLPNGVEVGDEIPMHDYWVARLVAIRGRPPPAPVRRRTKKTRLGRGSVKDTPAEDSDIWAKVHWFYSPKEVSALVKGFSASHCSKYERIYSHHAEIISALTFDALVPVVKFREDDPNQLPIAHDQFFVRYFLETARKHEVLCYARSSERPIGCICPHPYDLNDPDPLRVMHMCPQPSCRRFYHRACLLDHGHYTRARACMADLSVSSPDRGGKSSASPPSPLATHGAVATPSIPDGLRKRAAQPIIRGAALHGFGFGITGNCHAVMHARHLVQQDDWQDEFEALAEAMAMAMVDVRLQLADTDEELVFTCPYCAAPI</sequence>
<feature type="compositionally biased region" description="Basic residues" evidence="1">
    <location>
        <begin position="1"/>
        <end position="13"/>
    </location>
</feature>
<dbReference type="Proteomes" id="UP001219525">
    <property type="component" value="Unassembled WGS sequence"/>
</dbReference>
<evidence type="ECO:0008006" key="4">
    <source>
        <dbReference type="Google" id="ProtNLM"/>
    </source>
</evidence>
<dbReference type="Gene3D" id="2.30.30.490">
    <property type="match status" value="1"/>
</dbReference>
<dbReference type="AlphaFoldDB" id="A0AAD6YR24"/>
<organism evidence="2 3">
    <name type="scientific">Mycena pura</name>
    <dbReference type="NCBI Taxonomy" id="153505"/>
    <lineage>
        <taxon>Eukaryota</taxon>
        <taxon>Fungi</taxon>
        <taxon>Dikarya</taxon>
        <taxon>Basidiomycota</taxon>
        <taxon>Agaricomycotina</taxon>
        <taxon>Agaricomycetes</taxon>
        <taxon>Agaricomycetidae</taxon>
        <taxon>Agaricales</taxon>
        <taxon>Marasmiineae</taxon>
        <taxon>Mycenaceae</taxon>
        <taxon>Mycena</taxon>
    </lineage>
</organism>
<feature type="region of interest" description="Disordered" evidence="1">
    <location>
        <begin position="264"/>
        <end position="283"/>
    </location>
</feature>
<feature type="compositionally biased region" description="Basic residues" evidence="1">
    <location>
        <begin position="90"/>
        <end position="99"/>
    </location>
</feature>
<evidence type="ECO:0000256" key="1">
    <source>
        <dbReference type="SAM" id="MobiDB-lite"/>
    </source>
</evidence>
<proteinExistence type="predicted"/>
<name>A0AAD6YR24_9AGAR</name>
<dbReference type="InterPro" id="IPR043151">
    <property type="entry name" value="BAH_sf"/>
</dbReference>
<feature type="region of interest" description="Disordered" evidence="1">
    <location>
        <begin position="86"/>
        <end position="105"/>
    </location>
</feature>
<accession>A0AAD6YR24</accession>
<feature type="region of interest" description="Disordered" evidence="1">
    <location>
        <begin position="1"/>
        <end position="29"/>
    </location>
</feature>
<dbReference type="EMBL" id="JARJCW010000003">
    <property type="protein sequence ID" value="KAJ7226893.1"/>
    <property type="molecule type" value="Genomic_DNA"/>
</dbReference>
<keyword evidence="3" id="KW-1185">Reference proteome</keyword>
<comment type="caution">
    <text evidence="2">The sequence shown here is derived from an EMBL/GenBank/DDBJ whole genome shotgun (WGS) entry which is preliminary data.</text>
</comment>
<evidence type="ECO:0000313" key="2">
    <source>
        <dbReference type="EMBL" id="KAJ7226893.1"/>
    </source>
</evidence>